<feature type="chain" id="PRO_5021226836" evidence="2">
    <location>
        <begin position="27"/>
        <end position="343"/>
    </location>
</feature>
<evidence type="ECO:0000256" key="1">
    <source>
        <dbReference type="ARBA" id="ARBA00022729"/>
    </source>
</evidence>
<feature type="signal peptide" evidence="2">
    <location>
        <begin position="1"/>
        <end position="26"/>
    </location>
</feature>
<dbReference type="InterPro" id="IPR018389">
    <property type="entry name" value="DctP_fam"/>
</dbReference>
<dbReference type="AlphaFoldDB" id="A0A4Z0BP63"/>
<dbReference type="SUPFAM" id="SSF53850">
    <property type="entry name" value="Periplasmic binding protein-like II"/>
    <property type="match status" value="1"/>
</dbReference>
<dbReference type="GO" id="GO:0055085">
    <property type="term" value="P:transmembrane transport"/>
    <property type="evidence" value="ECO:0007669"/>
    <property type="project" value="InterPro"/>
</dbReference>
<gene>
    <name evidence="3" type="ORF">EZ242_11970</name>
</gene>
<proteinExistence type="predicted"/>
<accession>A0A4Z0BP63</accession>
<dbReference type="PROSITE" id="PS51318">
    <property type="entry name" value="TAT"/>
    <property type="match status" value="1"/>
</dbReference>
<dbReference type="Gene3D" id="3.40.190.170">
    <property type="entry name" value="Bacterial extracellular solute-binding protein, family 7"/>
    <property type="match status" value="1"/>
</dbReference>
<evidence type="ECO:0000313" key="4">
    <source>
        <dbReference type="Proteomes" id="UP000297564"/>
    </source>
</evidence>
<evidence type="ECO:0000256" key="2">
    <source>
        <dbReference type="SAM" id="SignalP"/>
    </source>
</evidence>
<dbReference type="EMBL" id="SMLL01000004">
    <property type="protein sequence ID" value="TFY99844.1"/>
    <property type="molecule type" value="Genomic_DNA"/>
</dbReference>
<dbReference type="PANTHER" id="PTHR33376">
    <property type="match status" value="1"/>
</dbReference>
<protein>
    <submittedName>
        <fullName evidence="3">C4-dicarboxylate ABC transporter</fullName>
    </submittedName>
</protein>
<keyword evidence="1 2" id="KW-0732">Signal</keyword>
<sequence length="343" mass="37959">MIKRRSLIRLAGPLAAAVALPRYAFAQGAYKSEYKMSTVVPPAFAWGKGGEIFANLVRERTGGRINIKQYPGASLVQGDQTRELTAARQGVIDVLCGAPINWSGTARELAVFTLPFLMPDHKAWDAVMNNSALMNEYFDMVRKAGAEPLAVGETGYRQISNSKRPITRPEDMKGLKVRVVGSPMYGDIMSAMGANPTFMSWADAQPALASGAVDAQENPLEVFLAAKIHTLGQKYVTKWNYSNDILLFAVPNQIWTSWTPADQKIVREAAQDAARQQVQLVRKLFDEDAQRVAALGVEVHVPTPGEMKTWQTETRRPYARWKAQFQPTFVSKIEEVVASTRKA</sequence>
<reference evidence="3 4" key="1">
    <citation type="submission" date="2019-03" db="EMBL/GenBank/DDBJ databases">
        <title>Ramlibacter rhizophilus CCTCC AB2015357, whole genome shotgun sequence.</title>
        <authorList>
            <person name="Zhang X."/>
            <person name="Feng G."/>
            <person name="Zhu H."/>
        </authorList>
    </citation>
    <scope>NUCLEOTIDE SEQUENCE [LARGE SCALE GENOMIC DNA]</scope>
    <source>
        <strain evidence="3 4">CCTCC AB2015357</strain>
    </source>
</reference>
<dbReference type="OrthoDB" id="9794826at2"/>
<dbReference type="InterPro" id="IPR038404">
    <property type="entry name" value="TRAP_DctP_sf"/>
</dbReference>
<dbReference type="Pfam" id="PF03480">
    <property type="entry name" value="DctP"/>
    <property type="match status" value="1"/>
</dbReference>
<dbReference type="Proteomes" id="UP000297564">
    <property type="component" value="Unassembled WGS sequence"/>
</dbReference>
<dbReference type="InterPro" id="IPR006311">
    <property type="entry name" value="TAT_signal"/>
</dbReference>
<evidence type="ECO:0000313" key="3">
    <source>
        <dbReference type="EMBL" id="TFY99844.1"/>
    </source>
</evidence>
<dbReference type="PANTHER" id="PTHR33376:SF4">
    <property type="entry name" value="SIALIC ACID-BINDING PERIPLASMIC PROTEIN SIAP"/>
    <property type="match status" value="1"/>
</dbReference>
<keyword evidence="4" id="KW-1185">Reference proteome</keyword>
<dbReference type="NCBIfam" id="NF037995">
    <property type="entry name" value="TRAP_S1"/>
    <property type="match status" value="1"/>
</dbReference>
<comment type="caution">
    <text evidence="3">The sequence shown here is derived from an EMBL/GenBank/DDBJ whole genome shotgun (WGS) entry which is preliminary data.</text>
</comment>
<organism evidence="3 4">
    <name type="scientific">Ramlibacter rhizophilus</name>
    <dbReference type="NCBI Taxonomy" id="1781167"/>
    <lineage>
        <taxon>Bacteria</taxon>
        <taxon>Pseudomonadati</taxon>
        <taxon>Pseudomonadota</taxon>
        <taxon>Betaproteobacteria</taxon>
        <taxon>Burkholderiales</taxon>
        <taxon>Comamonadaceae</taxon>
        <taxon>Ramlibacter</taxon>
    </lineage>
</organism>
<name>A0A4Z0BP63_9BURK</name>